<dbReference type="InterPro" id="IPR020579">
    <property type="entry name" value="Exonuc_VII_lsu_C"/>
</dbReference>
<name>A0A2R8AMM9_9RHOB</name>
<feature type="region of interest" description="Disordered" evidence="7">
    <location>
        <begin position="494"/>
        <end position="526"/>
    </location>
</feature>
<keyword evidence="2 5" id="KW-0540">Nuclease</keyword>
<comment type="function">
    <text evidence="5">Bidirectionally degrades single-stranded DNA into large acid-insoluble oligonucleotides, which are then degraded further into small acid-soluble oligonucleotides.</text>
</comment>
<dbReference type="GO" id="GO:0005737">
    <property type="term" value="C:cytoplasm"/>
    <property type="evidence" value="ECO:0007669"/>
    <property type="project" value="UniProtKB-SubCell"/>
</dbReference>
<evidence type="ECO:0000259" key="8">
    <source>
        <dbReference type="Pfam" id="PF02601"/>
    </source>
</evidence>
<dbReference type="EMBL" id="OMOI01000001">
    <property type="protein sequence ID" value="SPF77315.1"/>
    <property type="molecule type" value="Genomic_DNA"/>
</dbReference>
<dbReference type="InterPro" id="IPR003753">
    <property type="entry name" value="Exonuc_VII_L"/>
</dbReference>
<dbReference type="PANTHER" id="PTHR30008">
    <property type="entry name" value="EXODEOXYRIBONUCLEASE 7 LARGE SUBUNIT"/>
    <property type="match status" value="1"/>
</dbReference>
<feature type="compositionally biased region" description="Low complexity" evidence="7">
    <location>
        <begin position="496"/>
        <end position="508"/>
    </location>
</feature>
<evidence type="ECO:0000259" key="9">
    <source>
        <dbReference type="Pfam" id="PF13742"/>
    </source>
</evidence>
<comment type="similarity">
    <text evidence="5 6">Belongs to the XseA family.</text>
</comment>
<comment type="subunit">
    <text evidence="5">Heterooligomer composed of large and small subunits.</text>
</comment>
<sequence length="526" mass="56872">MDLIDDPQPGENAPEFTVSEISGAVKKTIEGAFGRVRVRGEVGRVMLARSGHLYFDVKDDRSVIAAVSWKGQVSRLSIMPEEGMEVIVSGKITTFGNQSKYQINVDDVVVAGEGALMAMLEKRKKALAAEGLFAPERKKKIPYLPEVIGVVTSPSGAVIRDILHRLRDRFPRKVLIWPVAVQGDACAPQVAAAIEGFNRMTPGGALPRPDLLIVARGGGSIEDLWGFNEESVARAVAASDIPLISAVGHETDTTLIDFVSDLRAPTPTAAAEHAVPVRLELLAWTEEQGTRLTRALEQGVNQRSQRLRDLSRALPRADSLLDGPRQRLDTAGLKLPVALTQMTQARRVKLSEASAGLRPRALTARLAPLRDRLNMATTRLGPGLSRGTAQHRRDLDRLVARLDAGRIAQANQQRNQALQDASARLDNAYLSAVSRQKDRLAALERMRQTLGYTETLKRGYAVVRGDGDVVTTQVAASKASALEIEFADGRLTLDGSASAPVTTAPTAKPVRKAKPKKDAPDQGSLF</sequence>
<dbReference type="Pfam" id="PF13742">
    <property type="entry name" value="tRNA_anti_2"/>
    <property type="match status" value="1"/>
</dbReference>
<accession>A0A2R8AMM9</accession>
<proteinExistence type="inferred from homology"/>
<evidence type="ECO:0000313" key="11">
    <source>
        <dbReference type="Proteomes" id="UP000244911"/>
    </source>
</evidence>
<dbReference type="EC" id="3.1.11.6" evidence="5"/>
<keyword evidence="1 5" id="KW-0963">Cytoplasm</keyword>
<evidence type="ECO:0000256" key="2">
    <source>
        <dbReference type="ARBA" id="ARBA00022722"/>
    </source>
</evidence>
<dbReference type="GO" id="GO:0008855">
    <property type="term" value="F:exodeoxyribonuclease VII activity"/>
    <property type="evidence" value="ECO:0007669"/>
    <property type="project" value="UniProtKB-UniRule"/>
</dbReference>
<dbReference type="InterPro" id="IPR025824">
    <property type="entry name" value="OB-fold_nuc-bd_dom"/>
</dbReference>
<comment type="catalytic activity">
    <reaction evidence="5 6">
        <text>Exonucleolytic cleavage in either 5'- to 3'- or 3'- to 5'-direction to yield nucleoside 5'-phosphates.</text>
        <dbReference type="EC" id="3.1.11.6"/>
    </reaction>
</comment>
<evidence type="ECO:0000256" key="7">
    <source>
        <dbReference type="SAM" id="MobiDB-lite"/>
    </source>
</evidence>
<feature type="domain" description="Exonuclease VII large subunit C-terminal" evidence="8">
    <location>
        <begin position="132"/>
        <end position="404"/>
    </location>
</feature>
<keyword evidence="4 5" id="KW-0269">Exonuclease</keyword>
<keyword evidence="3 5" id="KW-0378">Hydrolase</keyword>
<dbReference type="Pfam" id="PF02601">
    <property type="entry name" value="Exonuc_VII_L"/>
    <property type="match status" value="1"/>
</dbReference>
<dbReference type="GO" id="GO:0003676">
    <property type="term" value="F:nucleic acid binding"/>
    <property type="evidence" value="ECO:0007669"/>
    <property type="project" value="InterPro"/>
</dbReference>
<dbReference type="CDD" id="cd04489">
    <property type="entry name" value="ExoVII_LU_OBF"/>
    <property type="match status" value="1"/>
</dbReference>
<organism evidence="10 11">
    <name type="scientific">Aliiroseovarius pelagivivens</name>
    <dbReference type="NCBI Taxonomy" id="1639690"/>
    <lineage>
        <taxon>Bacteria</taxon>
        <taxon>Pseudomonadati</taxon>
        <taxon>Pseudomonadota</taxon>
        <taxon>Alphaproteobacteria</taxon>
        <taxon>Rhodobacterales</taxon>
        <taxon>Paracoccaceae</taxon>
        <taxon>Aliiroseovarius</taxon>
    </lineage>
</organism>
<dbReference type="OrthoDB" id="9802795at2"/>
<protein>
    <recommendedName>
        <fullName evidence="5">Exodeoxyribonuclease 7 large subunit</fullName>
        <ecNumber evidence="5">3.1.11.6</ecNumber>
    </recommendedName>
    <alternativeName>
        <fullName evidence="5">Exodeoxyribonuclease VII large subunit</fullName>
        <shortName evidence="5">Exonuclease VII large subunit</shortName>
    </alternativeName>
</protein>
<dbReference type="PANTHER" id="PTHR30008:SF0">
    <property type="entry name" value="EXODEOXYRIBONUCLEASE 7 LARGE SUBUNIT"/>
    <property type="match status" value="1"/>
</dbReference>
<reference evidence="10 11" key="1">
    <citation type="submission" date="2018-03" db="EMBL/GenBank/DDBJ databases">
        <authorList>
            <person name="Keele B.F."/>
        </authorList>
    </citation>
    <scope>NUCLEOTIDE SEQUENCE [LARGE SCALE GENOMIC DNA]</scope>
    <source>
        <strain evidence="10 11">CECT 8811</strain>
    </source>
</reference>
<dbReference type="GO" id="GO:0006308">
    <property type="term" value="P:DNA catabolic process"/>
    <property type="evidence" value="ECO:0007669"/>
    <property type="project" value="UniProtKB-UniRule"/>
</dbReference>
<dbReference type="NCBIfam" id="TIGR00237">
    <property type="entry name" value="xseA"/>
    <property type="match status" value="1"/>
</dbReference>
<gene>
    <name evidence="5 10" type="primary">xseA</name>
    <name evidence="10" type="ORF">ALP8811_02342</name>
</gene>
<evidence type="ECO:0000256" key="5">
    <source>
        <dbReference type="HAMAP-Rule" id="MF_00378"/>
    </source>
</evidence>
<evidence type="ECO:0000256" key="3">
    <source>
        <dbReference type="ARBA" id="ARBA00022801"/>
    </source>
</evidence>
<evidence type="ECO:0000313" key="10">
    <source>
        <dbReference type="EMBL" id="SPF77315.1"/>
    </source>
</evidence>
<keyword evidence="11" id="KW-1185">Reference proteome</keyword>
<dbReference type="GO" id="GO:0009318">
    <property type="term" value="C:exodeoxyribonuclease VII complex"/>
    <property type="evidence" value="ECO:0007669"/>
    <property type="project" value="UniProtKB-UniRule"/>
</dbReference>
<dbReference type="HAMAP" id="MF_00378">
    <property type="entry name" value="Exonuc_7_L"/>
    <property type="match status" value="1"/>
</dbReference>
<evidence type="ECO:0000256" key="4">
    <source>
        <dbReference type="ARBA" id="ARBA00022839"/>
    </source>
</evidence>
<feature type="domain" description="OB-fold nucleic acid binding" evidence="9">
    <location>
        <begin position="16"/>
        <end position="108"/>
    </location>
</feature>
<comment type="subcellular location">
    <subcellularLocation>
        <location evidence="5 6">Cytoplasm</location>
    </subcellularLocation>
</comment>
<dbReference type="Proteomes" id="UP000244911">
    <property type="component" value="Unassembled WGS sequence"/>
</dbReference>
<dbReference type="AlphaFoldDB" id="A0A2R8AMM9"/>
<evidence type="ECO:0000256" key="1">
    <source>
        <dbReference type="ARBA" id="ARBA00022490"/>
    </source>
</evidence>
<evidence type="ECO:0000256" key="6">
    <source>
        <dbReference type="RuleBase" id="RU004355"/>
    </source>
</evidence>
<dbReference type="RefSeq" id="WP_108857254.1">
    <property type="nucleotide sequence ID" value="NZ_OMOI01000001.1"/>
</dbReference>